<feature type="region of interest" description="Disordered" evidence="1">
    <location>
        <begin position="364"/>
        <end position="383"/>
    </location>
</feature>
<sequence length="434" mass="47651">MYQMYSGVELVPTDINQDVDDSGIARAATWTDADLSKRLQNKVSNALARDLMAKLLVVDPSDRISVQAMLSHPYFERLLVERLDALAVQVTTGFHVMASRLDEVVDLTKETLNAVGAAKQDLMRGIFEATEVAFPMSFVILPFDLTLAQCGDDDNDPEDILRDVTSFIQKGIDMGHNFMAAVHQNKAISRALRLVGPGEPLFLYLIDEVHGLPVVPTLPGSHYPIRIETKSDEYTQFMSAAMPYIQTGFRLLKGASTIASLVSCLGVLPSLDPNVLDEMGEHIENAQKTSSVFDFDVLQTAVEDQGGVPVQHIRGAALRELERFFKKNDRDKDYAGLCRTYASNGQALWTTKATVASMELARPTSTASLKSAQANQTRKAGGGKTAQQVYMDLLALHDLAQEDAVVERMVPPMLLPQGKMRSNGDRPPNCCGMM</sequence>
<evidence type="ECO:0000256" key="1">
    <source>
        <dbReference type="SAM" id="MobiDB-lite"/>
    </source>
</evidence>
<name>A0A6A5ACQ2_APHAT</name>
<organism evidence="2 3">
    <name type="scientific">Aphanomyces astaci</name>
    <name type="common">Crayfish plague agent</name>
    <dbReference type="NCBI Taxonomy" id="112090"/>
    <lineage>
        <taxon>Eukaryota</taxon>
        <taxon>Sar</taxon>
        <taxon>Stramenopiles</taxon>
        <taxon>Oomycota</taxon>
        <taxon>Saprolegniomycetes</taxon>
        <taxon>Saprolegniales</taxon>
        <taxon>Verrucalvaceae</taxon>
        <taxon>Aphanomyces</taxon>
    </lineage>
</organism>
<accession>A0A6A5ACQ2</accession>
<comment type="caution">
    <text evidence="2">The sequence shown here is derived from an EMBL/GenBank/DDBJ whole genome shotgun (WGS) entry which is preliminary data.</text>
</comment>
<dbReference type="VEuPathDB" id="FungiDB:H257_10257"/>
<feature type="compositionally biased region" description="Polar residues" evidence="1">
    <location>
        <begin position="364"/>
        <end position="378"/>
    </location>
</feature>
<dbReference type="Proteomes" id="UP000469452">
    <property type="component" value="Unassembled WGS sequence"/>
</dbReference>
<dbReference type="InterPro" id="IPR011009">
    <property type="entry name" value="Kinase-like_dom_sf"/>
</dbReference>
<dbReference type="Gene3D" id="1.10.510.10">
    <property type="entry name" value="Transferase(Phosphotransferase) domain 1"/>
    <property type="match status" value="1"/>
</dbReference>
<evidence type="ECO:0000313" key="2">
    <source>
        <dbReference type="EMBL" id="KAF0774958.1"/>
    </source>
</evidence>
<dbReference type="EMBL" id="VJMI01002775">
    <property type="protein sequence ID" value="KAF0774958.1"/>
    <property type="molecule type" value="Genomic_DNA"/>
</dbReference>
<dbReference type="AlphaFoldDB" id="A0A6A5ACQ2"/>
<protein>
    <recommendedName>
        <fullName evidence="4">Protein kinase domain-containing protein</fullName>
    </recommendedName>
</protein>
<dbReference type="SUPFAM" id="SSF56112">
    <property type="entry name" value="Protein kinase-like (PK-like)"/>
    <property type="match status" value="1"/>
</dbReference>
<gene>
    <name evidence="2" type="ORF">AaE_001345</name>
</gene>
<proteinExistence type="predicted"/>
<evidence type="ECO:0008006" key="4">
    <source>
        <dbReference type="Google" id="ProtNLM"/>
    </source>
</evidence>
<reference evidence="2 3" key="1">
    <citation type="submission" date="2019-06" db="EMBL/GenBank/DDBJ databases">
        <title>Genomics analysis of Aphanomyces spp. identifies a new class of oomycete effector associated with host adaptation.</title>
        <authorList>
            <person name="Gaulin E."/>
        </authorList>
    </citation>
    <scope>NUCLEOTIDE SEQUENCE [LARGE SCALE GENOMIC DNA]</scope>
    <source>
        <strain evidence="2 3">E</strain>
    </source>
</reference>
<evidence type="ECO:0000313" key="3">
    <source>
        <dbReference type="Proteomes" id="UP000469452"/>
    </source>
</evidence>